<organism evidence="8 9">
    <name type="scientific">Ramlibacter rhizophilus</name>
    <dbReference type="NCBI Taxonomy" id="1781167"/>
    <lineage>
        <taxon>Bacteria</taxon>
        <taxon>Pseudomonadati</taxon>
        <taxon>Pseudomonadota</taxon>
        <taxon>Betaproteobacteria</taxon>
        <taxon>Burkholderiales</taxon>
        <taxon>Comamonadaceae</taxon>
        <taxon>Ramlibacter</taxon>
    </lineage>
</organism>
<evidence type="ECO:0000256" key="4">
    <source>
        <dbReference type="SAM" id="Coils"/>
    </source>
</evidence>
<dbReference type="Proteomes" id="UP000297564">
    <property type="component" value="Unassembled WGS sequence"/>
</dbReference>
<dbReference type="PANTHER" id="PTHR30136">
    <property type="entry name" value="HELIX-TURN-HELIX TRANSCRIPTIONAL REGULATOR, ICLR FAMILY"/>
    <property type="match status" value="1"/>
</dbReference>
<accession>A0A4Z0BKL4</accession>
<dbReference type="InterPro" id="IPR029016">
    <property type="entry name" value="GAF-like_dom_sf"/>
</dbReference>
<evidence type="ECO:0000256" key="2">
    <source>
        <dbReference type="ARBA" id="ARBA00023125"/>
    </source>
</evidence>
<feature type="domain" description="IclR-ED" evidence="7">
    <location>
        <begin position="98"/>
        <end position="274"/>
    </location>
</feature>
<comment type="caution">
    <text evidence="8">The sequence shown here is derived from an EMBL/GenBank/DDBJ whole genome shotgun (WGS) entry which is preliminary data.</text>
</comment>
<dbReference type="InterPro" id="IPR036388">
    <property type="entry name" value="WH-like_DNA-bd_sf"/>
</dbReference>
<protein>
    <submittedName>
        <fullName evidence="8">IclR family transcriptional regulator</fullName>
    </submittedName>
</protein>
<dbReference type="PROSITE" id="PS51078">
    <property type="entry name" value="ICLR_ED"/>
    <property type="match status" value="1"/>
</dbReference>
<dbReference type="SUPFAM" id="SSF46785">
    <property type="entry name" value="Winged helix' DNA-binding domain"/>
    <property type="match status" value="1"/>
</dbReference>
<reference evidence="8 9" key="1">
    <citation type="submission" date="2019-03" db="EMBL/GenBank/DDBJ databases">
        <title>Ramlibacter rhizophilus CCTCC AB2015357, whole genome shotgun sequence.</title>
        <authorList>
            <person name="Zhang X."/>
            <person name="Feng G."/>
            <person name="Zhu H."/>
        </authorList>
    </citation>
    <scope>NUCLEOTIDE SEQUENCE [LARGE SCALE GENOMIC DNA]</scope>
    <source>
        <strain evidence="8 9">CCTCC AB2015357</strain>
    </source>
</reference>
<dbReference type="Pfam" id="PF01614">
    <property type="entry name" value="IclR_C"/>
    <property type="match status" value="1"/>
</dbReference>
<dbReference type="OrthoDB" id="8771130at2"/>
<name>A0A4Z0BKL4_9BURK</name>
<evidence type="ECO:0000259" key="6">
    <source>
        <dbReference type="PROSITE" id="PS51077"/>
    </source>
</evidence>
<evidence type="ECO:0000256" key="5">
    <source>
        <dbReference type="SAM" id="MobiDB-lite"/>
    </source>
</evidence>
<dbReference type="GO" id="GO:0045892">
    <property type="term" value="P:negative regulation of DNA-templated transcription"/>
    <property type="evidence" value="ECO:0007669"/>
    <property type="project" value="TreeGrafter"/>
</dbReference>
<dbReference type="GO" id="GO:0003677">
    <property type="term" value="F:DNA binding"/>
    <property type="evidence" value="ECO:0007669"/>
    <property type="project" value="UniProtKB-KW"/>
</dbReference>
<dbReference type="PROSITE" id="PS51077">
    <property type="entry name" value="HTH_ICLR"/>
    <property type="match status" value="1"/>
</dbReference>
<keyword evidence="3" id="KW-0804">Transcription</keyword>
<dbReference type="InterPro" id="IPR036390">
    <property type="entry name" value="WH_DNA-bd_sf"/>
</dbReference>
<keyword evidence="2" id="KW-0238">DNA-binding</keyword>
<evidence type="ECO:0000259" key="7">
    <source>
        <dbReference type="PROSITE" id="PS51078"/>
    </source>
</evidence>
<dbReference type="InterPro" id="IPR014757">
    <property type="entry name" value="Tscrpt_reg_IclR_C"/>
</dbReference>
<dbReference type="PANTHER" id="PTHR30136:SF39">
    <property type="entry name" value="TRANSCRIPTIONAL REGULATORY PROTEIN"/>
    <property type="match status" value="1"/>
</dbReference>
<dbReference type="GO" id="GO:0003700">
    <property type="term" value="F:DNA-binding transcription factor activity"/>
    <property type="evidence" value="ECO:0007669"/>
    <property type="project" value="TreeGrafter"/>
</dbReference>
<dbReference type="Gene3D" id="3.30.450.40">
    <property type="match status" value="1"/>
</dbReference>
<dbReference type="InterPro" id="IPR050707">
    <property type="entry name" value="HTH_MetabolicPath_Reg"/>
</dbReference>
<keyword evidence="9" id="KW-1185">Reference proteome</keyword>
<dbReference type="AlphaFoldDB" id="A0A4Z0BKL4"/>
<feature type="region of interest" description="Disordered" evidence="5">
    <location>
        <begin position="1"/>
        <end position="22"/>
    </location>
</feature>
<feature type="compositionally biased region" description="Polar residues" evidence="5">
    <location>
        <begin position="1"/>
        <end position="11"/>
    </location>
</feature>
<dbReference type="EMBL" id="SMLL01000004">
    <property type="protein sequence ID" value="TFY99862.1"/>
    <property type="molecule type" value="Genomic_DNA"/>
</dbReference>
<dbReference type="Gene3D" id="1.10.10.10">
    <property type="entry name" value="Winged helix-like DNA-binding domain superfamily/Winged helix DNA-binding domain"/>
    <property type="match status" value="1"/>
</dbReference>
<sequence length="280" mass="31088">MDIQEFESTCPQGGHNRPHPRKGIVVNTVEKSENVRAVGRALEILTAFTEDDPELSAGELLKRVDLSRPTLYRLLYTLQEHGFLVSVGEPQRFRLGPSVARLAHVWKSTLDLSTLAEPVLRRIWEETRETVALVVPQGHMRLCVAELPSPQPLNFKRGVGYTERLVLGATGRAILAWLEPDAAQLREYLQGTQVDLKELEAELAMTRKRGWAVSRNELIAGAVAVAAPFFDRHSQVAGSIGVFGPEVRMDAARQKEVAHLLVQEAARLSEAMGFGTDRLK</sequence>
<evidence type="ECO:0000256" key="1">
    <source>
        <dbReference type="ARBA" id="ARBA00023015"/>
    </source>
</evidence>
<feature type="coiled-coil region" evidence="4">
    <location>
        <begin position="182"/>
        <end position="209"/>
    </location>
</feature>
<gene>
    <name evidence="8" type="ORF">EZ242_12060</name>
</gene>
<dbReference type="SMART" id="SM00346">
    <property type="entry name" value="HTH_ICLR"/>
    <property type="match status" value="1"/>
</dbReference>
<evidence type="ECO:0000313" key="9">
    <source>
        <dbReference type="Proteomes" id="UP000297564"/>
    </source>
</evidence>
<proteinExistence type="predicted"/>
<dbReference type="SUPFAM" id="SSF55781">
    <property type="entry name" value="GAF domain-like"/>
    <property type="match status" value="1"/>
</dbReference>
<keyword evidence="4" id="KW-0175">Coiled coil</keyword>
<keyword evidence="1" id="KW-0805">Transcription regulation</keyword>
<dbReference type="Pfam" id="PF09339">
    <property type="entry name" value="HTH_IclR"/>
    <property type="match status" value="1"/>
</dbReference>
<evidence type="ECO:0000313" key="8">
    <source>
        <dbReference type="EMBL" id="TFY99862.1"/>
    </source>
</evidence>
<evidence type="ECO:0000256" key="3">
    <source>
        <dbReference type="ARBA" id="ARBA00023163"/>
    </source>
</evidence>
<dbReference type="InterPro" id="IPR005471">
    <property type="entry name" value="Tscrpt_reg_IclR_N"/>
</dbReference>
<feature type="domain" description="HTH iclR-type" evidence="6">
    <location>
        <begin position="35"/>
        <end position="97"/>
    </location>
</feature>